<dbReference type="EMBL" id="JAGPUO010000035">
    <property type="protein sequence ID" value="KAG5655143.1"/>
    <property type="molecule type" value="Genomic_DNA"/>
</dbReference>
<dbReference type="GO" id="GO:0000981">
    <property type="term" value="F:DNA-binding transcription factor activity, RNA polymerase II-specific"/>
    <property type="evidence" value="ECO:0007669"/>
    <property type="project" value="InterPro"/>
</dbReference>
<evidence type="ECO:0000256" key="3">
    <source>
        <dbReference type="ARBA" id="ARBA00023015"/>
    </source>
</evidence>
<keyword evidence="5" id="KW-0804">Transcription</keyword>
<dbReference type="PANTHER" id="PTHR36206">
    <property type="entry name" value="ASPERCRYPTIN BIOSYNTHESIS CLUSTER-SPECIFIC TRANSCRIPTION REGULATOR ATNN-RELATED"/>
    <property type="match status" value="1"/>
</dbReference>
<dbReference type="Gene3D" id="4.10.240.10">
    <property type="entry name" value="Zn(2)-C6 fungal-type DNA-binding domain"/>
    <property type="match status" value="1"/>
</dbReference>
<dbReference type="PANTHER" id="PTHR36206:SF12">
    <property type="entry name" value="ASPERCRYPTIN BIOSYNTHESIS CLUSTER-SPECIFIC TRANSCRIPTION REGULATOR ATNN-RELATED"/>
    <property type="match status" value="1"/>
</dbReference>
<evidence type="ECO:0000256" key="5">
    <source>
        <dbReference type="ARBA" id="ARBA00023163"/>
    </source>
</evidence>
<keyword evidence="6" id="KW-0539">Nucleus</keyword>
<evidence type="ECO:0000256" key="1">
    <source>
        <dbReference type="ARBA" id="ARBA00022723"/>
    </source>
</evidence>
<dbReference type="Pfam" id="PF11951">
    <property type="entry name" value="Fungal_trans_2"/>
    <property type="match status" value="1"/>
</dbReference>
<protein>
    <recommendedName>
        <fullName evidence="8">Zn(2)-C6 fungal-type domain-containing protein</fullName>
    </recommendedName>
</protein>
<feature type="region of interest" description="Disordered" evidence="7">
    <location>
        <begin position="56"/>
        <end position="80"/>
    </location>
</feature>
<dbReference type="InterPro" id="IPR036864">
    <property type="entry name" value="Zn2-C6_fun-type_DNA-bd_sf"/>
</dbReference>
<organism evidence="9 10">
    <name type="scientific">Fusarium avenaceum</name>
    <dbReference type="NCBI Taxonomy" id="40199"/>
    <lineage>
        <taxon>Eukaryota</taxon>
        <taxon>Fungi</taxon>
        <taxon>Dikarya</taxon>
        <taxon>Ascomycota</taxon>
        <taxon>Pezizomycotina</taxon>
        <taxon>Sordariomycetes</taxon>
        <taxon>Hypocreomycetidae</taxon>
        <taxon>Hypocreales</taxon>
        <taxon>Nectriaceae</taxon>
        <taxon>Fusarium</taxon>
        <taxon>Fusarium tricinctum species complex</taxon>
    </lineage>
</organism>
<keyword evidence="10" id="KW-1185">Reference proteome</keyword>
<dbReference type="InterPro" id="IPR001138">
    <property type="entry name" value="Zn2Cys6_DnaBD"/>
</dbReference>
<reference evidence="9" key="1">
    <citation type="submission" date="2021-04" db="EMBL/GenBank/DDBJ databases">
        <title>Draft genome of Fusarium avenaceum strain F156N33, isolated from an atmospheric sample in Virginia.</title>
        <authorList>
            <person name="Yang S."/>
            <person name="Vinatzer B.A."/>
            <person name="Coleman J."/>
        </authorList>
    </citation>
    <scope>NUCLEOTIDE SEQUENCE</scope>
    <source>
        <strain evidence="9">F156N33</strain>
    </source>
</reference>
<dbReference type="Pfam" id="PF00172">
    <property type="entry name" value="Zn_clus"/>
    <property type="match status" value="1"/>
</dbReference>
<dbReference type="InterPro" id="IPR052360">
    <property type="entry name" value="Transcr_Regulatory_Proteins"/>
</dbReference>
<evidence type="ECO:0000259" key="8">
    <source>
        <dbReference type="PROSITE" id="PS50048"/>
    </source>
</evidence>
<feature type="domain" description="Zn(2)-C6 fungal-type" evidence="8">
    <location>
        <begin position="27"/>
        <end position="55"/>
    </location>
</feature>
<dbReference type="SMART" id="SM00066">
    <property type="entry name" value="GAL4"/>
    <property type="match status" value="1"/>
</dbReference>
<keyword evidence="1" id="KW-0479">Metal-binding</keyword>
<sequence length="507" mass="57308">MTIDQALVIRDKFKRASTPKVRTGCVTCDSHRLRHLKCDEAKPTCQRCGKDKVKCDGYAPPKPKGSRRSKKKTPSRQIESVVAPSPLSMQTIDEHYALTGSEKLYLQHFLHWTTKQLSTSSTATNFWLQYALPMSYHNDAIRRSMIAVGASHRAYMAHSLSYSRPQYLQRPVIQHYNRAISSILPIMSAPSDLNIHCILICCLLFMACEGLSGRYDERLRHLTAGDMILQSLDASGFTADSALIDKVVDMFCQIGLECTGYLQDHPLSGIKKWCGKRDKELEFQTIEEASSALHQLRLHHEFSPWDMREDDAIARDDAFEDLLNRWNAAFEELCQKKPDPSEGGMSQINNLRLRYEYLKMYIDVYDNKELKPPAPYKRFLETAEQVAGPLVSLNQPTFSLDGCLVSGLSFVAMSDDDADVKSQALDLLQKLDHREGIIDSNDIVEMHEMLGFDLGDWGSGSDSDSEVEEPDPPFVAPTGIPQMLEVLSRRSGKPSKRLESLYFQTDL</sequence>
<dbReference type="GO" id="GO:0008270">
    <property type="term" value="F:zinc ion binding"/>
    <property type="evidence" value="ECO:0007669"/>
    <property type="project" value="InterPro"/>
</dbReference>
<evidence type="ECO:0000256" key="4">
    <source>
        <dbReference type="ARBA" id="ARBA00023125"/>
    </source>
</evidence>
<feature type="region of interest" description="Disordered" evidence="7">
    <location>
        <begin position="458"/>
        <end position="478"/>
    </location>
</feature>
<accession>A0A9P7GVE3</accession>
<keyword evidence="2" id="KW-0862">Zinc</keyword>
<dbReference type="InterPro" id="IPR021858">
    <property type="entry name" value="Fun_TF"/>
</dbReference>
<dbReference type="PROSITE" id="PS50048">
    <property type="entry name" value="ZN2_CY6_FUNGAL_2"/>
    <property type="match status" value="1"/>
</dbReference>
<keyword evidence="4" id="KW-0238">DNA-binding</keyword>
<dbReference type="AlphaFoldDB" id="A0A9P7GVE3"/>
<comment type="caution">
    <text evidence="9">The sequence shown here is derived from an EMBL/GenBank/DDBJ whole genome shotgun (WGS) entry which is preliminary data.</text>
</comment>
<dbReference type="SUPFAM" id="SSF57701">
    <property type="entry name" value="Zn2/Cys6 DNA-binding domain"/>
    <property type="match status" value="1"/>
</dbReference>
<dbReference type="Proteomes" id="UP000782241">
    <property type="component" value="Unassembled WGS sequence"/>
</dbReference>
<evidence type="ECO:0000256" key="2">
    <source>
        <dbReference type="ARBA" id="ARBA00022833"/>
    </source>
</evidence>
<feature type="compositionally biased region" description="Basic residues" evidence="7">
    <location>
        <begin position="64"/>
        <end position="74"/>
    </location>
</feature>
<evidence type="ECO:0000256" key="6">
    <source>
        <dbReference type="ARBA" id="ARBA00023242"/>
    </source>
</evidence>
<evidence type="ECO:0000256" key="7">
    <source>
        <dbReference type="SAM" id="MobiDB-lite"/>
    </source>
</evidence>
<evidence type="ECO:0000313" key="10">
    <source>
        <dbReference type="Proteomes" id="UP000782241"/>
    </source>
</evidence>
<keyword evidence="3" id="KW-0805">Transcription regulation</keyword>
<proteinExistence type="predicted"/>
<dbReference type="CDD" id="cd00067">
    <property type="entry name" value="GAL4"/>
    <property type="match status" value="1"/>
</dbReference>
<evidence type="ECO:0000313" key="9">
    <source>
        <dbReference type="EMBL" id="KAG5655143.1"/>
    </source>
</evidence>
<name>A0A9P7GVE3_9HYPO</name>
<gene>
    <name evidence="9" type="ORF">KAF25_001916</name>
</gene>
<dbReference type="GO" id="GO:0003677">
    <property type="term" value="F:DNA binding"/>
    <property type="evidence" value="ECO:0007669"/>
    <property type="project" value="UniProtKB-KW"/>
</dbReference>